<keyword evidence="1" id="KW-1133">Transmembrane helix</keyword>
<dbReference type="AlphaFoldDB" id="A0A9K3GKT6"/>
<reference evidence="2 3" key="1">
    <citation type="journal article" date="2018" name="PLoS ONE">
        <title>The draft genome of Kipferlia bialata reveals reductive genome evolution in fornicate parasites.</title>
        <authorList>
            <person name="Tanifuji G."/>
            <person name="Takabayashi S."/>
            <person name="Kume K."/>
            <person name="Takagi M."/>
            <person name="Nakayama T."/>
            <person name="Kamikawa R."/>
            <person name="Inagaki Y."/>
            <person name="Hashimoto T."/>
        </authorList>
    </citation>
    <scope>NUCLEOTIDE SEQUENCE [LARGE SCALE GENOMIC DNA]</scope>
    <source>
        <strain evidence="2">NY0173</strain>
    </source>
</reference>
<gene>
    <name evidence="2" type="ORF">KIPB_007601</name>
</gene>
<organism evidence="2 3">
    <name type="scientific">Kipferlia bialata</name>
    <dbReference type="NCBI Taxonomy" id="797122"/>
    <lineage>
        <taxon>Eukaryota</taxon>
        <taxon>Metamonada</taxon>
        <taxon>Carpediemonas-like organisms</taxon>
        <taxon>Kipferlia</taxon>
    </lineage>
</organism>
<comment type="caution">
    <text evidence="2">The sequence shown here is derived from an EMBL/GenBank/DDBJ whole genome shotgun (WGS) entry which is preliminary data.</text>
</comment>
<evidence type="ECO:0000313" key="3">
    <source>
        <dbReference type="Proteomes" id="UP000265618"/>
    </source>
</evidence>
<feature type="transmembrane region" description="Helical" evidence="1">
    <location>
        <begin position="52"/>
        <end position="74"/>
    </location>
</feature>
<accession>A0A9K3GKT6</accession>
<name>A0A9K3GKT6_9EUKA</name>
<protein>
    <submittedName>
        <fullName evidence="2">Uncharacterized protein</fullName>
    </submittedName>
</protein>
<feature type="transmembrane region" description="Helical" evidence="1">
    <location>
        <begin position="86"/>
        <end position="103"/>
    </location>
</feature>
<evidence type="ECO:0000256" key="1">
    <source>
        <dbReference type="SAM" id="Phobius"/>
    </source>
</evidence>
<dbReference type="Proteomes" id="UP000265618">
    <property type="component" value="Unassembled WGS sequence"/>
</dbReference>
<dbReference type="EMBL" id="BDIP01002176">
    <property type="protein sequence ID" value="GIQ85860.1"/>
    <property type="molecule type" value="Genomic_DNA"/>
</dbReference>
<keyword evidence="1" id="KW-0472">Membrane</keyword>
<feature type="transmembrane region" description="Helical" evidence="1">
    <location>
        <begin position="160"/>
        <end position="180"/>
    </location>
</feature>
<sequence length="181" mass="19918">MTSSCEGVSVRHLGDGSTLSGVHVEETRALPPIEPEEKDLDLYALMESVEGWYTAIPAVVKWGALLVCCVLGLVQTYEDPREELRVALNTVPVSLLALSPFLTSRLTSLWSGYYYPDRVEDVLHAVTDWLRGQQKGVQRFLFGLVMAATIYVSRLSSGTVWVGCLSIYAIACAVPAVEYFV</sequence>
<keyword evidence="1" id="KW-0812">Transmembrane</keyword>
<evidence type="ECO:0000313" key="2">
    <source>
        <dbReference type="EMBL" id="GIQ85860.1"/>
    </source>
</evidence>
<keyword evidence="3" id="KW-1185">Reference proteome</keyword>
<proteinExistence type="predicted"/>